<evidence type="ECO:0000256" key="9">
    <source>
        <dbReference type="ARBA" id="ARBA00034808"/>
    </source>
</evidence>
<evidence type="ECO:0000256" key="12">
    <source>
        <dbReference type="SAM" id="Coils"/>
    </source>
</evidence>
<dbReference type="Gene3D" id="3.40.50.300">
    <property type="entry name" value="P-loop containing nucleotide triphosphate hydrolases"/>
    <property type="match status" value="5"/>
</dbReference>
<dbReference type="InterPro" id="IPR013986">
    <property type="entry name" value="DExx_box_DNA_helicase_dom_sf"/>
</dbReference>
<evidence type="ECO:0000256" key="4">
    <source>
        <dbReference type="ARBA" id="ARBA00022806"/>
    </source>
</evidence>
<evidence type="ECO:0000313" key="17">
    <source>
        <dbReference type="Proteomes" id="UP000219799"/>
    </source>
</evidence>
<dbReference type="Gene3D" id="3.30.470.20">
    <property type="entry name" value="ATP-grasp fold, B domain"/>
    <property type="match status" value="1"/>
</dbReference>
<dbReference type="SUPFAM" id="SSF52540">
    <property type="entry name" value="P-loop containing nucleoside triphosphate hydrolases"/>
    <property type="match status" value="3"/>
</dbReference>
<evidence type="ECO:0000259" key="14">
    <source>
        <dbReference type="PROSITE" id="PS50975"/>
    </source>
</evidence>
<dbReference type="PANTHER" id="PTHR11070:SF2">
    <property type="entry name" value="ATP-DEPENDENT DNA HELICASE SRS2"/>
    <property type="match status" value="1"/>
</dbReference>
<dbReference type="Pfam" id="PF00580">
    <property type="entry name" value="UvrD-helicase"/>
    <property type="match status" value="2"/>
</dbReference>
<dbReference type="GO" id="GO:0000725">
    <property type="term" value="P:recombinational repair"/>
    <property type="evidence" value="ECO:0007669"/>
    <property type="project" value="TreeGrafter"/>
</dbReference>
<evidence type="ECO:0000256" key="13">
    <source>
        <dbReference type="SAM" id="MobiDB-lite"/>
    </source>
</evidence>
<evidence type="ECO:0000256" key="1">
    <source>
        <dbReference type="ARBA" id="ARBA00009922"/>
    </source>
</evidence>
<evidence type="ECO:0000256" key="10">
    <source>
        <dbReference type="ARBA" id="ARBA00048988"/>
    </source>
</evidence>
<dbReference type="InterPro" id="IPR004344">
    <property type="entry name" value="TTL/TTLL_fam"/>
</dbReference>
<dbReference type="InterPro" id="IPR027417">
    <property type="entry name" value="P-loop_NTPase"/>
</dbReference>
<feature type="compositionally biased region" description="Basic residues" evidence="13">
    <location>
        <begin position="765"/>
        <end position="835"/>
    </location>
</feature>
<feature type="domain" description="ATP-grasp" evidence="14">
    <location>
        <begin position="1623"/>
        <end position="1666"/>
    </location>
</feature>
<dbReference type="EMBL" id="LT594498">
    <property type="protein sequence ID" value="SBT71735.1"/>
    <property type="molecule type" value="Genomic_DNA"/>
</dbReference>
<dbReference type="InterPro" id="IPR014016">
    <property type="entry name" value="UvrD-like_ATP-bd"/>
</dbReference>
<feature type="region of interest" description="Disordered" evidence="13">
    <location>
        <begin position="1439"/>
        <end position="1482"/>
    </location>
</feature>
<feature type="compositionally biased region" description="Acidic residues" evidence="13">
    <location>
        <begin position="311"/>
        <end position="321"/>
    </location>
</feature>
<proteinExistence type="inferred from homology"/>
<feature type="compositionally biased region" description="Basic and acidic residues" evidence="13">
    <location>
        <begin position="21"/>
        <end position="30"/>
    </location>
</feature>
<dbReference type="VEuPathDB" id="PlasmoDB:PmUG01_10030600"/>
<evidence type="ECO:0000313" key="16">
    <source>
        <dbReference type="EMBL" id="SBT71735.1"/>
    </source>
</evidence>
<evidence type="ECO:0000256" key="6">
    <source>
        <dbReference type="ARBA" id="ARBA00023125"/>
    </source>
</evidence>
<dbReference type="SUPFAM" id="SSF56059">
    <property type="entry name" value="Glutathione synthetase ATP-binding domain-like"/>
    <property type="match status" value="1"/>
</dbReference>
<comment type="catalytic activity">
    <reaction evidence="8">
        <text>Couples ATP hydrolysis with the unwinding of duplex DNA by translocating in the 3'-5' direction.</text>
        <dbReference type="EC" id="5.6.2.4"/>
    </reaction>
</comment>
<feature type="compositionally biased region" description="Basic and acidic residues" evidence="13">
    <location>
        <begin position="1112"/>
        <end position="1127"/>
    </location>
</feature>
<dbReference type="Pfam" id="PF03133">
    <property type="entry name" value="TTL"/>
    <property type="match status" value="1"/>
</dbReference>
<feature type="region of interest" description="Disordered" evidence="13">
    <location>
        <begin position="756"/>
        <end position="842"/>
    </location>
</feature>
<gene>
    <name evidence="16" type="primary">UvrD</name>
    <name evidence="16" type="ORF">PMLGA01_100021600</name>
</gene>
<feature type="compositionally biased region" description="Acidic residues" evidence="13">
    <location>
        <begin position="10"/>
        <end position="20"/>
    </location>
</feature>
<dbReference type="PROSITE" id="PS50975">
    <property type="entry name" value="ATP_GRASP"/>
    <property type="match status" value="1"/>
</dbReference>
<dbReference type="Gene3D" id="1.10.10.160">
    <property type="match status" value="1"/>
</dbReference>
<dbReference type="Gene3D" id="1.10.486.10">
    <property type="entry name" value="PCRA, domain 4"/>
    <property type="match status" value="1"/>
</dbReference>
<feature type="binding site" evidence="11">
    <location>
        <begin position="114"/>
        <end position="121"/>
    </location>
    <ligand>
        <name>ATP</name>
        <dbReference type="ChEBI" id="CHEBI:30616"/>
    </ligand>
</feature>
<dbReference type="GO" id="GO:0003677">
    <property type="term" value="F:DNA binding"/>
    <property type="evidence" value="ECO:0007669"/>
    <property type="project" value="UniProtKB-KW"/>
</dbReference>
<dbReference type="PROSITE" id="PS51221">
    <property type="entry name" value="TTL"/>
    <property type="match status" value="1"/>
</dbReference>
<keyword evidence="3 11" id="KW-0378">Hydrolase</keyword>
<dbReference type="PROSITE" id="PS51198">
    <property type="entry name" value="UVRD_HELICASE_ATP_BIND"/>
    <property type="match status" value="1"/>
</dbReference>
<protein>
    <recommendedName>
        <fullName evidence="9">DNA 3'-5' helicase</fullName>
        <ecNumber evidence="9">5.6.2.4</ecNumber>
    </recommendedName>
</protein>
<feature type="region of interest" description="Disordered" evidence="13">
    <location>
        <begin position="1098"/>
        <end position="1127"/>
    </location>
</feature>
<feature type="domain" description="UvrD-like helicase ATP-binding" evidence="15">
    <location>
        <begin position="93"/>
        <end position="636"/>
    </location>
</feature>
<keyword evidence="7" id="KW-0413">Isomerase</keyword>
<comment type="similarity">
    <text evidence="1">Belongs to the helicase family. UvrD subfamily.</text>
</comment>
<sequence>MTSDKKDKEGETDERGDEEDGGRVNTDKGKPKMINTKRIAKIRADQRDKMGHLIENGKSKKDKNDFASSMNSNKTYGREEQESALFNSILFMNLSNEQIRIVQVPLNVNLCIIACPGSGKTSTLTARIIRSIIERKKSIVCITFTNYAANDLKDKIIKKVNCLIDMCMSSDVHCKLLNNDKDGYWKKRYSMNKQNHHKGKFKVLQSMMFIGTIHSFCRYLLFKYKGSFKILSDFVHTNIIKLAFNHFYSVIRKKRSTQGGKCEQGVSGGVNTTNYGSFDMNNFFNCMQKHFTTKEKNEIEDEEMQPGKEVEGEEDSGGENDIDALSEEREEFYNYLYNFKESNDDMDFFEKEEVASILKKKHILFLKKKIKLIKYIELYNINIEINQEERMIYEQYKQILYNAKHVYYDFDDLLIEVYRLMKDDVHARNKILDEWKYVFCDEFQDINTTQFNILQFFANTNHTNSTNHTNNFDSVYLANKKNNKTTVEGEYNSDSTHMEEHSNILVSRESSRMMDENDSMGEHMLIVKEKEEGNSKKEGINVITCMQREKSEHITVHESGEVVSGNIKVIDRNSIAMSGNSNFTNTYDQQDRSLTVIGDDDQAIYAFRGAHINVFNRILKECNCLLYKLGTNFRSTKEIVRISRNLIMHNAHCRIEKDLHTNNIQGQRVNFHAFKTNIDQMAYILAQISFLKKKYQYKFSDFVILSRTNKTLKETLRRLNSTDVKKRALKYFVDMCRGERANRSMTGAHEQANYLNRCKNGGSKSRSRCSGRSRSRSSGRSRSRSSCRSRSRSSGRSRSRSSCRSRSRSSGRSRSRSSCRSRSRSSGRSRTRRRTVRSEHISMNGEEATCIDEIKWDEDVDTESFHIPLKELNKKKLFFGSKEIIEIITMLRFLLNVDDNIIFKKTFKIIKNDKMAKLIVRKLTSTNIIQMITKQQIHRKKEKDISLFYCVKMITDLFVRSKRNQLDQESILLLSVFSEKEIKNIVDFFFCINYFIKFASEINSVYNLIIEMLKKTNFIKRIMIKIEKRNNKRNAIDNYAFQRKTSEEREALIGGSLATIFGNSASTSIHSNTQHCLHANRQNYNYDATLSNNISSTGKKAEKENLPLNGEGKADIGKSASKEEMSVETKKMLKGATKEEIYNETKKKSNNEEQEDICNVNSINELKIKNDLRNLFDVGDADMNNSEIQNIFILLEMTIPYKPSLLKQTCSDCLGCFLNDFKNNIHEKMLIEKVTVTTVHKSKGLEWKVVFIINVIEGEIPQLVENTQEIIEERKIFYVGITRAKTVKFRTDFRNTIYDLFLHRKWELTNHETEWNLCWSEKDWINEVYDTITLKNNQYVNHFRNYYELTRKDLLAKNIKRLKKQNEKTKNDEEIKNLDITPLTFVLPLEYKIFFEEYKKKSNRIWIMKPIGKSQGKGIFLFDKIAQIKEWSSSKCKQVEEKEKNRDRAKDRGKDKSKERAVNRSVDLDTERETEAEGEKEKEKREQYIVQEYISNPLLIGGKKFDIRLYVLILSYSPLTIYLYRSGFARFSHTYFKNEKNNINDITMHLTNVSIQKNAQGYDDNVGGKWFVRELFLYMISRYGYNDIMMLIKNIENCIIQSFLAVHKIIINDKHCFELYGFDILIDNNLKPWLIEVNSSPSFSSNTNEDYTLKFNMLDELMTLINIEKYTIPHTDRVGDFDCIYRNGERVHSIDPYNFYSHLGAYLSGTENLKRMAKNVKLQLKMSINSTNC</sequence>
<organism evidence="16 17">
    <name type="scientific">Plasmodium malariae</name>
    <dbReference type="NCBI Taxonomy" id="5858"/>
    <lineage>
        <taxon>Eukaryota</taxon>
        <taxon>Sar</taxon>
        <taxon>Alveolata</taxon>
        <taxon>Apicomplexa</taxon>
        <taxon>Aconoidasida</taxon>
        <taxon>Haemosporida</taxon>
        <taxon>Plasmodiidae</taxon>
        <taxon>Plasmodium</taxon>
        <taxon>Plasmodium (Plasmodium)</taxon>
    </lineage>
</organism>
<evidence type="ECO:0000256" key="11">
    <source>
        <dbReference type="PROSITE-ProRule" id="PRU00560"/>
    </source>
</evidence>
<feature type="region of interest" description="Disordered" evidence="13">
    <location>
        <begin position="1"/>
        <end position="74"/>
    </location>
</feature>
<dbReference type="Gene3D" id="3.30.1490.20">
    <property type="entry name" value="ATP-grasp fold, A domain"/>
    <property type="match status" value="1"/>
</dbReference>
<keyword evidence="2 11" id="KW-0547">Nucleotide-binding</keyword>
<dbReference type="Proteomes" id="UP000219799">
    <property type="component" value="Chromosome 10"/>
</dbReference>
<dbReference type="EC" id="5.6.2.4" evidence="9"/>
<dbReference type="InterPro" id="IPR011761">
    <property type="entry name" value="ATP-grasp"/>
</dbReference>
<dbReference type="InterPro" id="IPR014017">
    <property type="entry name" value="DNA_helicase_UvrD-like_C"/>
</dbReference>
<feature type="compositionally biased region" description="Basic and acidic residues" evidence="13">
    <location>
        <begin position="42"/>
        <end position="65"/>
    </location>
</feature>
<dbReference type="PANTHER" id="PTHR11070">
    <property type="entry name" value="UVRD / RECB / PCRA DNA HELICASE FAMILY MEMBER"/>
    <property type="match status" value="1"/>
</dbReference>
<evidence type="ECO:0000256" key="5">
    <source>
        <dbReference type="ARBA" id="ARBA00022840"/>
    </source>
</evidence>
<name>A0A1C3KDR5_PLAMA</name>
<dbReference type="Pfam" id="PF13361">
    <property type="entry name" value="UvrD_C"/>
    <property type="match status" value="2"/>
</dbReference>
<comment type="catalytic activity">
    <reaction evidence="10">
        <text>ATP + H2O = ADP + phosphate + H(+)</text>
        <dbReference type="Rhea" id="RHEA:13065"/>
        <dbReference type="ChEBI" id="CHEBI:15377"/>
        <dbReference type="ChEBI" id="CHEBI:15378"/>
        <dbReference type="ChEBI" id="CHEBI:30616"/>
        <dbReference type="ChEBI" id="CHEBI:43474"/>
        <dbReference type="ChEBI" id="CHEBI:456216"/>
        <dbReference type="EC" id="5.6.2.4"/>
    </reaction>
</comment>
<dbReference type="GO" id="GO:0005634">
    <property type="term" value="C:nucleus"/>
    <property type="evidence" value="ECO:0007669"/>
    <property type="project" value="TreeGrafter"/>
</dbReference>
<evidence type="ECO:0000256" key="3">
    <source>
        <dbReference type="ARBA" id="ARBA00022801"/>
    </source>
</evidence>
<keyword evidence="5 11" id="KW-0067">ATP-binding</keyword>
<keyword evidence="12" id="KW-0175">Coiled coil</keyword>
<dbReference type="VEuPathDB" id="PlasmoDB:PmUG01_10030500"/>
<feature type="coiled-coil region" evidence="12">
    <location>
        <begin position="1352"/>
        <end position="1379"/>
    </location>
</feature>
<dbReference type="InterPro" id="IPR013815">
    <property type="entry name" value="ATP_grasp_subdomain_1"/>
</dbReference>
<dbReference type="GO" id="GO:0016887">
    <property type="term" value="F:ATP hydrolysis activity"/>
    <property type="evidence" value="ECO:0007669"/>
    <property type="project" value="RHEA"/>
</dbReference>
<evidence type="ECO:0000256" key="8">
    <source>
        <dbReference type="ARBA" id="ARBA00034617"/>
    </source>
</evidence>
<dbReference type="GO" id="GO:0005524">
    <property type="term" value="F:ATP binding"/>
    <property type="evidence" value="ECO:0007669"/>
    <property type="project" value="UniProtKB-UniRule"/>
</dbReference>
<dbReference type="GO" id="GO:0043138">
    <property type="term" value="F:3'-5' DNA helicase activity"/>
    <property type="evidence" value="ECO:0007669"/>
    <property type="project" value="UniProtKB-EC"/>
</dbReference>
<evidence type="ECO:0000259" key="15">
    <source>
        <dbReference type="PROSITE" id="PS51198"/>
    </source>
</evidence>
<keyword evidence="4 11" id="KW-0347">Helicase</keyword>
<accession>A0A1C3KDR5</accession>
<dbReference type="InterPro" id="IPR000212">
    <property type="entry name" value="DNA_helicase_UvrD/REP"/>
</dbReference>
<feature type="region of interest" description="Disordered" evidence="13">
    <location>
        <begin position="296"/>
        <end position="321"/>
    </location>
</feature>
<reference evidence="16 17" key="1">
    <citation type="submission" date="2016-06" db="EMBL/GenBank/DDBJ databases">
        <authorList>
            <consortium name="Pathogen Informatics"/>
        </authorList>
    </citation>
    <scope>NUCLEOTIDE SEQUENCE [LARGE SCALE GENOMIC DNA]</scope>
    <source>
        <strain evidence="16">PmlGA01</strain>
    </source>
</reference>
<dbReference type="GO" id="GO:0046872">
    <property type="term" value="F:metal ion binding"/>
    <property type="evidence" value="ECO:0007669"/>
    <property type="project" value="InterPro"/>
</dbReference>
<keyword evidence="6" id="KW-0238">DNA-binding</keyword>
<evidence type="ECO:0000256" key="2">
    <source>
        <dbReference type="ARBA" id="ARBA00022741"/>
    </source>
</evidence>
<evidence type="ECO:0000256" key="7">
    <source>
        <dbReference type="ARBA" id="ARBA00023235"/>
    </source>
</evidence>